<reference evidence="2 3" key="1">
    <citation type="submission" date="2024-04" db="EMBL/GenBank/DDBJ databases">
        <title>Isolation of an actinomycete strain from pig manure.</title>
        <authorList>
            <person name="Gong T."/>
            <person name="Yu Z."/>
            <person name="An M."/>
            <person name="Wei C."/>
            <person name="Yang W."/>
            <person name="Liu L."/>
        </authorList>
    </citation>
    <scope>NUCLEOTIDE SEQUENCE [LARGE SCALE GENOMIC DNA]</scope>
    <source>
        <strain evidence="2 3">ZF39</strain>
    </source>
</reference>
<keyword evidence="1" id="KW-1133">Transmembrane helix</keyword>
<feature type="transmembrane region" description="Helical" evidence="1">
    <location>
        <begin position="20"/>
        <end position="41"/>
    </location>
</feature>
<keyword evidence="3" id="KW-1185">Reference proteome</keyword>
<evidence type="ECO:0000313" key="3">
    <source>
        <dbReference type="Proteomes" id="UP001442841"/>
    </source>
</evidence>
<evidence type="ECO:0000313" key="2">
    <source>
        <dbReference type="EMBL" id="XAN06191.1"/>
    </source>
</evidence>
<dbReference type="RefSeq" id="WP_425307623.1">
    <property type="nucleotide sequence ID" value="NZ_CP154795.1"/>
</dbReference>
<proteinExistence type="predicted"/>
<name>A0ABZ3FJK5_9ACTN</name>
<protein>
    <submittedName>
        <fullName evidence="2">Uncharacterized protein</fullName>
    </submittedName>
</protein>
<evidence type="ECO:0000256" key="1">
    <source>
        <dbReference type="SAM" id="Phobius"/>
    </source>
</evidence>
<keyword evidence="1" id="KW-0812">Transmembrane</keyword>
<keyword evidence="1" id="KW-0472">Membrane</keyword>
<dbReference type="Proteomes" id="UP001442841">
    <property type="component" value="Chromosome"/>
</dbReference>
<accession>A0ABZ3FJK5</accession>
<sequence>MSDPVRAAWLEPLAVPSVRGAWLRFGVVLLVAVLIATGVALSRKNQFDPIPTATLRSDGHVDLGGYRFTVVHPLRPIPTPQSEYDWEEFDIPGTQWFGIELTVTTLRSDDLGGCQLELRTDTGSWNSNSTIASRANTVSICPSSPSIYLPDQPRPPAGQTQHLVGYFQVPERELVKQRVVVQLLGLPAQALTVTA</sequence>
<gene>
    <name evidence="2" type="ORF">AADG42_02335</name>
</gene>
<organism evidence="2 3">
    <name type="scientific">Ammonicoccus fulvus</name>
    <dbReference type="NCBI Taxonomy" id="3138240"/>
    <lineage>
        <taxon>Bacteria</taxon>
        <taxon>Bacillati</taxon>
        <taxon>Actinomycetota</taxon>
        <taxon>Actinomycetes</taxon>
        <taxon>Propionibacteriales</taxon>
        <taxon>Propionibacteriaceae</taxon>
        <taxon>Ammonicoccus</taxon>
    </lineage>
</organism>
<dbReference type="EMBL" id="CP154795">
    <property type="protein sequence ID" value="XAN06191.1"/>
    <property type="molecule type" value="Genomic_DNA"/>
</dbReference>